<feature type="non-terminal residue" evidence="2">
    <location>
        <position position="1"/>
    </location>
</feature>
<sequence>LGGSLLSGNPGSLLDGNQHVSVIPSLFPYPHMRLKGRVLFSDIGERNKPIIIPDTKTQFRLRRSVCSSWRNKAWHGRVMAFMELLAGDSPYVGLPVGSGSSITLDAMPIQFTAPVTARQTNRLGEDAEESDETTLGTYYEDEDV</sequence>
<proteinExistence type="predicted"/>
<keyword evidence="3" id="KW-1185">Reference proteome</keyword>
<feature type="region of interest" description="Disordered" evidence="1">
    <location>
        <begin position="121"/>
        <end position="144"/>
    </location>
</feature>
<comment type="caution">
    <text evidence="2">The sequence shown here is derived from an EMBL/GenBank/DDBJ whole genome shotgun (WGS) entry which is preliminary data.</text>
</comment>
<reference evidence="3" key="1">
    <citation type="journal article" date="2019" name="Int. J. Syst. Evol. Microbiol.">
        <title>The Global Catalogue of Microorganisms (GCM) 10K type strain sequencing project: providing services to taxonomists for standard genome sequencing and annotation.</title>
        <authorList>
            <consortium name="The Broad Institute Genomics Platform"/>
            <consortium name="The Broad Institute Genome Sequencing Center for Infectious Disease"/>
            <person name="Wu L."/>
            <person name="Ma J."/>
        </authorList>
    </citation>
    <scope>NUCLEOTIDE SEQUENCE [LARGE SCALE GENOMIC DNA]</scope>
    <source>
        <strain evidence="3">CGMCC 1.16326</strain>
    </source>
</reference>
<dbReference type="Proteomes" id="UP001596104">
    <property type="component" value="Unassembled WGS sequence"/>
</dbReference>
<evidence type="ECO:0000313" key="3">
    <source>
        <dbReference type="Proteomes" id="UP001596104"/>
    </source>
</evidence>
<evidence type="ECO:0000313" key="2">
    <source>
        <dbReference type="EMBL" id="MFC5396010.1"/>
    </source>
</evidence>
<gene>
    <name evidence="2" type="ORF">ACFPPC_25560</name>
</gene>
<evidence type="ECO:0000256" key="1">
    <source>
        <dbReference type="SAM" id="MobiDB-lite"/>
    </source>
</evidence>
<organism evidence="2 3">
    <name type="scientific">Bosea vestrisii</name>
    <dbReference type="NCBI Taxonomy" id="151416"/>
    <lineage>
        <taxon>Bacteria</taxon>
        <taxon>Pseudomonadati</taxon>
        <taxon>Pseudomonadota</taxon>
        <taxon>Alphaproteobacteria</taxon>
        <taxon>Hyphomicrobiales</taxon>
        <taxon>Boseaceae</taxon>
        <taxon>Bosea</taxon>
    </lineage>
</organism>
<name>A0ABW0HFX2_9HYPH</name>
<accession>A0ABW0HFX2</accession>
<dbReference type="EMBL" id="JBHSLV010000061">
    <property type="protein sequence ID" value="MFC5396010.1"/>
    <property type="molecule type" value="Genomic_DNA"/>
</dbReference>
<protein>
    <submittedName>
        <fullName evidence="2">Uncharacterized protein</fullName>
    </submittedName>
</protein>